<comment type="caution">
    <text evidence="4">The sequence shown here is derived from an EMBL/GenBank/DDBJ whole genome shotgun (WGS) entry which is preliminary data.</text>
</comment>
<dbReference type="SUPFAM" id="SSF57501">
    <property type="entry name" value="Cystine-knot cytokines"/>
    <property type="match status" value="1"/>
</dbReference>
<evidence type="ECO:0000313" key="4">
    <source>
        <dbReference type="EMBL" id="OQR68599.1"/>
    </source>
</evidence>
<keyword evidence="2" id="KW-0339">Growth factor</keyword>
<dbReference type="STRING" id="418985.A0A1V9X4Q7"/>
<evidence type="ECO:0000256" key="1">
    <source>
        <dbReference type="ARBA" id="ARBA00010783"/>
    </source>
</evidence>
<dbReference type="GO" id="GO:0043524">
    <property type="term" value="P:negative regulation of neuron apoptotic process"/>
    <property type="evidence" value="ECO:0007669"/>
    <property type="project" value="TreeGrafter"/>
</dbReference>
<organism evidence="4 5">
    <name type="scientific">Tropilaelaps mercedesae</name>
    <dbReference type="NCBI Taxonomy" id="418985"/>
    <lineage>
        <taxon>Eukaryota</taxon>
        <taxon>Metazoa</taxon>
        <taxon>Ecdysozoa</taxon>
        <taxon>Arthropoda</taxon>
        <taxon>Chelicerata</taxon>
        <taxon>Arachnida</taxon>
        <taxon>Acari</taxon>
        <taxon>Parasitiformes</taxon>
        <taxon>Mesostigmata</taxon>
        <taxon>Gamasina</taxon>
        <taxon>Dermanyssoidea</taxon>
        <taxon>Laelapidae</taxon>
        <taxon>Tropilaelaps</taxon>
    </lineage>
</organism>
<reference evidence="4 5" key="1">
    <citation type="journal article" date="2017" name="Gigascience">
        <title>Draft genome of the honey bee ectoparasitic mite, Tropilaelaps mercedesae, is shaped by the parasitic life history.</title>
        <authorList>
            <person name="Dong X."/>
            <person name="Armstrong S.D."/>
            <person name="Xia D."/>
            <person name="Makepeace B.L."/>
            <person name="Darby A.C."/>
            <person name="Kadowaki T."/>
        </authorList>
    </citation>
    <scope>NUCLEOTIDE SEQUENCE [LARGE SCALE GENOMIC DNA]</scope>
    <source>
        <strain evidence="4">Wuxi-XJTLU</strain>
    </source>
</reference>
<dbReference type="InterPro" id="IPR020408">
    <property type="entry name" value="Nerve_growth_factor-like"/>
</dbReference>
<dbReference type="GO" id="GO:0005163">
    <property type="term" value="F:nerve growth factor receptor binding"/>
    <property type="evidence" value="ECO:0007669"/>
    <property type="project" value="TreeGrafter"/>
</dbReference>
<sequence length="198" mass="22695">MGKRSLDEQLASVFERDLVNMELPVRKGLVRFAVDKPQLKRSYAPNMNSNQSGQTSYLFGSMRKRAENSKPREVCPSFSDWVTRTEAEDPYGNRVTVLEHVPINGTLVRQYFYETFCHAADSTEENPRALDKNQHRECLAIDKGQWNSRCRESYIWTYGKVLKDDGKIGWSVIAIRGSCSCGVSRKSHRGGNYFDELE</sequence>
<dbReference type="GO" id="GO:0038180">
    <property type="term" value="P:nerve growth factor signaling pathway"/>
    <property type="evidence" value="ECO:0007669"/>
    <property type="project" value="TreeGrafter"/>
</dbReference>
<comment type="similarity">
    <text evidence="1">Belongs to the NGF-beta family.</text>
</comment>
<dbReference type="PANTHER" id="PTHR11589:SF11">
    <property type="entry name" value="PREPRO-NEUROTROPHIN"/>
    <property type="match status" value="1"/>
</dbReference>
<dbReference type="InterPro" id="IPR002072">
    <property type="entry name" value="Nerve_growth_factor-rel"/>
</dbReference>
<evidence type="ECO:0000313" key="5">
    <source>
        <dbReference type="Proteomes" id="UP000192247"/>
    </source>
</evidence>
<dbReference type="GO" id="GO:0048812">
    <property type="term" value="P:neuron projection morphogenesis"/>
    <property type="evidence" value="ECO:0007669"/>
    <property type="project" value="TreeGrafter"/>
</dbReference>
<dbReference type="InParanoid" id="A0A1V9X4Q7"/>
<protein>
    <recommendedName>
        <fullName evidence="3">Nerve growth factor-related domain-containing protein</fullName>
    </recommendedName>
</protein>
<dbReference type="Proteomes" id="UP000192247">
    <property type="component" value="Unassembled WGS sequence"/>
</dbReference>
<evidence type="ECO:0000256" key="2">
    <source>
        <dbReference type="ARBA" id="ARBA00023030"/>
    </source>
</evidence>
<dbReference type="OrthoDB" id="6491780at2759"/>
<dbReference type="PANTHER" id="PTHR11589">
    <property type="entry name" value="NERVE GROWTH FACTOR NGF -RELATED"/>
    <property type="match status" value="1"/>
</dbReference>
<dbReference type="PRINTS" id="PR00268">
    <property type="entry name" value="NGF"/>
</dbReference>
<gene>
    <name evidence="4" type="ORF">BIW11_12810</name>
</gene>
<dbReference type="AlphaFoldDB" id="A0A1V9X4Q7"/>
<dbReference type="PROSITE" id="PS50270">
    <property type="entry name" value="NGF_2"/>
    <property type="match status" value="1"/>
</dbReference>
<accession>A0A1V9X4Q7</accession>
<dbReference type="Gene3D" id="2.10.90.10">
    <property type="entry name" value="Cystine-knot cytokines"/>
    <property type="match status" value="1"/>
</dbReference>
<dbReference type="GO" id="GO:0021675">
    <property type="term" value="P:nerve development"/>
    <property type="evidence" value="ECO:0007669"/>
    <property type="project" value="TreeGrafter"/>
</dbReference>
<dbReference type="GO" id="GO:0007169">
    <property type="term" value="P:cell surface receptor protein tyrosine kinase signaling pathway"/>
    <property type="evidence" value="ECO:0007669"/>
    <property type="project" value="TreeGrafter"/>
</dbReference>
<dbReference type="Pfam" id="PF00243">
    <property type="entry name" value="NGF"/>
    <property type="match status" value="1"/>
</dbReference>
<evidence type="ECO:0000259" key="3">
    <source>
        <dbReference type="SMART" id="SM00140"/>
    </source>
</evidence>
<proteinExistence type="inferred from homology"/>
<keyword evidence="5" id="KW-1185">Reference proteome</keyword>
<dbReference type="InterPro" id="IPR029034">
    <property type="entry name" value="Cystine-knot_cytokine"/>
</dbReference>
<dbReference type="EMBL" id="MNPL01024215">
    <property type="protein sequence ID" value="OQR68599.1"/>
    <property type="molecule type" value="Genomic_DNA"/>
</dbReference>
<dbReference type="SMART" id="SM00140">
    <property type="entry name" value="NGF"/>
    <property type="match status" value="1"/>
</dbReference>
<feature type="domain" description="Nerve growth factor-related" evidence="3">
    <location>
        <begin position="63"/>
        <end position="182"/>
    </location>
</feature>
<dbReference type="GO" id="GO:0008083">
    <property type="term" value="F:growth factor activity"/>
    <property type="evidence" value="ECO:0007669"/>
    <property type="project" value="UniProtKB-KW"/>
</dbReference>
<name>A0A1V9X4Q7_9ACAR</name>